<keyword evidence="1" id="KW-1133">Transmembrane helix</keyword>
<keyword evidence="1" id="KW-0812">Transmembrane</keyword>
<gene>
    <name evidence="2" type="ORF">NIES46_12590</name>
</gene>
<comment type="caution">
    <text evidence="2">The sequence shown here is derived from an EMBL/GenBank/DDBJ whole genome shotgun (WGS) entry which is preliminary data.</text>
</comment>
<dbReference type="EMBL" id="BIMW01000065">
    <property type="protein sequence ID" value="GCE93210.1"/>
    <property type="molecule type" value="Genomic_DNA"/>
</dbReference>
<evidence type="ECO:0008006" key="4">
    <source>
        <dbReference type="Google" id="ProtNLM"/>
    </source>
</evidence>
<name>A0A5M3T5P2_LIMPL</name>
<accession>A0A5M3T5P2</accession>
<sequence length="153" mass="17968">MSDRLLVKKLTPFPLQFLPTVIISLLALILWGCSPLGITPTPTLVQQGLTIQIQEIHRQLKLQSDFASSPQSFKITRVNISNMEPIMINNLPGFKVEGTYNLSVKFSDRWWREQHNRFQIYLQRQAQGKIWRLARLEKQTNRWSTMPIPHRRF</sequence>
<evidence type="ECO:0000313" key="3">
    <source>
        <dbReference type="Proteomes" id="UP000326169"/>
    </source>
</evidence>
<proteinExistence type="predicted"/>
<reference evidence="2 3" key="1">
    <citation type="journal article" date="2019" name="J Genomics">
        <title>The Draft Genome of a Hydrogen-producing Cyanobacterium, Arthrospira platensis NIES-46.</title>
        <authorList>
            <person name="Suzuki S."/>
            <person name="Yamaguchi H."/>
            <person name="Kawachi M."/>
        </authorList>
    </citation>
    <scope>NUCLEOTIDE SEQUENCE [LARGE SCALE GENOMIC DNA]</scope>
    <source>
        <strain evidence="2 3">NIES-46</strain>
    </source>
</reference>
<feature type="transmembrane region" description="Helical" evidence="1">
    <location>
        <begin position="12"/>
        <end position="32"/>
    </location>
</feature>
<protein>
    <recommendedName>
        <fullName evidence="4">Lipoprotein</fullName>
    </recommendedName>
</protein>
<keyword evidence="3" id="KW-1185">Reference proteome</keyword>
<keyword evidence="1" id="KW-0472">Membrane</keyword>
<organism evidence="2 3">
    <name type="scientific">Limnospira platensis NIES-46</name>
    <dbReference type="NCBI Taxonomy" id="1236695"/>
    <lineage>
        <taxon>Bacteria</taxon>
        <taxon>Bacillati</taxon>
        <taxon>Cyanobacteriota</taxon>
        <taxon>Cyanophyceae</taxon>
        <taxon>Oscillatoriophycideae</taxon>
        <taxon>Oscillatoriales</taxon>
        <taxon>Sirenicapillariaceae</taxon>
        <taxon>Limnospira</taxon>
    </lineage>
</organism>
<evidence type="ECO:0000313" key="2">
    <source>
        <dbReference type="EMBL" id="GCE93210.1"/>
    </source>
</evidence>
<evidence type="ECO:0000256" key="1">
    <source>
        <dbReference type="SAM" id="Phobius"/>
    </source>
</evidence>
<dbReference type="Proteomes" id="UP000326169">
    <property type="component" value="Unassembled WGS sequence"/>
</dbReference>